<dbReference type="Proteomes" id="UP001347796">
    <property type="component" value="Unassembled WGS sequence"/>
</dbReference>
<dbReference type="Pfam" id="PF00837">
    <property type="entry name" value="T4_deiodinase"/>
    <property type="match status" value="1"/>
</dbReference>
<organism evidence="2 3">
    <name type="scientific">Patella caerulea</name>
    <name type="common">Rayed Mediterranean limpet</name>
    <dbReference type="NCBI Taxonomy" id="87958"/>
    <lineage>
        <taxon>Eukaryota</taxon>
        <taxon>Metazoa</taxon>
        <taxon>Spiralia</taxon>
        <taxon>Lophotrochozoa</taxon>
        <taxon>Mollusca</taxon>
        <taxon>Gastropoda</taxon>
        <taxon>Patellogastropoda</taxon>
        <taxon>Patelloidea</taxon>
        <taxon>Patellidae</taxon>
        <taxon>Patella</taxon>
    </lineage>
</organism>
<dbReference type="Gene3D" id="3.40.30.10">
    <property type="entry name" value="Glutaredoxin"/>
    <property type="match status" value="1"/>
</dbReference>
<dbReference type="GO" id="GO:0042403">
    <property type="term" value="P:thyroid hormone metabolic process"/>
    <property type="evidence" value="ECO:0007669"/>
    <property type="project" value="TreeGrafter"/>
</dbReference>
<dbReference type="EMBL" id="JAZGQO010000008">
    <property type="protein sequence ID" value="KAK6179946.1"/>
    <property type="molecule type" value="Genomic_DNA"/>
</dbReference>
<dbReference type="AlphaFoldDB" id="A0AAN8JPC0"/>
<evidence type="ECO:0000313" key="3">
    <source>
        <dbReference type="Proteomes" id="UP001347796"/>
    </source>
</evidence>
<keyword evidence="3" id="KW-1185">Reference proteome</keyword>
<comment type="function">
    <text evidence="1">Responsible for the deiodination of T4 (3,5,3',5'-tetraiodothyronine).</text>
</comment>
<keyword evidence="1" id="KW-0712">Selenocysteine</keyword>
<keyword evidence="1" id="KW-0560">Oxidoreductase</keyword>
<proteinExistence type="inferred from homology"/>
<dbReference type="PANTHER" id="PTHR11781">
    <property type="entry name" value="IODOTHYRONINE DEIODINASE"/>
    <property type="match status" value="1"/>
</dbReference>
<evidence type="ECO:0000313" key="2">
    <source>
        <dbReference type="EMBL" id="KAK6179946.1"/>
    </source>
</evidence>
<accession>A0AAN8JPC0</accession>
<protein>
    <recommendedName>
        <fullName evidence="1">Iodothyronine deiodinase</fullName>
    </recommendedName>
</protein>
<dbReference type="GO" id="GO:0004800">
    <property type="term" value="F:thyroxine 5'-deiodinase activity"/>
    <property type="evidence" value="ECO:0007669"/>
    <property type="project" value="InterPro"/>
</dbReference>
<evidence type="ECO:0000256" key="1">
    <source>
        <dbReference type="RuleBase" id="RU000676"/>
    </source>
</evidence>
<keyword evidence="1" id="KW-0893">Thyroid hormones biosynthesis</keyword>
<gene>
    <name evidence="2" type="ORF">SNE40_012191</name>
</gene>
<dbReference type="PANTHER" id="PTHR11781:SF22">
    <property type="entry name" value="TYPE I IODOTHYRONINE DEIODINASE"/>
    <property type="match status" value="1"/>
</dbReference>
<dbReference type="InterPro" id="IPR000643">
    <property type="entry name" value="Iodothyronine_deiodinase"/>
</dbReference>
<comment type="caution">
    <text evidence="2">The sequence shown here is derived from an EMBL/GenBank/DDBJ whole genome shotgun (WGS) entry which is preliminary data.</text>
</comment>
<comment type="similarity">
    <text evidence="1">Belongs to the iodothyronine deiodinase family.</text>
</comment>
<reference evidence="2 3" key="1">
    <citation type="submission" date="2024-01" db="EMBL/GenBank/DDBJ databases">
        <title>The genome of the rayed Mediterranean limpet Patella caerulea (Linnaeus, 1758).</title>
        <authorList>
            <person name="Anh-Thu Weber A."/>
            <person name="Halstead-Nussloch G."/>
        </authorList>
    </citation>
    <scope>NUCLEOTIDE SEQUENCE [LARGE SCALE GENOMIC DNA]</scope>
    <source>
        <strain evidence="2">AATW-2023a</strain>
        <tissue evidence="2">Whole specimen</tissue>
    </source>
</reference>
<name>A0AAN8JPC0_PATCE</name>
<dbReference type="GO" id="GO:0042446">
    <property type="term" value="P:hormone biosynthetic process"/>
    <property type="evidence" value="ECO:0007669"/>
    <property type="project" value="UniProtKB-KW"/>
</dbReference>
<sequence length="123" mass="14295">MVELRKFNELVRDFTKDVDFLTIYIEEAHPIDGWRVSTDPKLEYKQHVTLKDRVKAASLLIDAGIESLVVLDNMENEANKAYGGFPERLYIILDGVILYQGKWGPVKYSVEEVRDWLTKYKGE</sequence>